<gene>
    <name evidence="2" type="ORF">SDC9_113134</name>
</gene>
<feature type="compositionally biased region" description="Basic and acidic residues" evidence="1">
    <location>
        <begin position="61"/>
        <end position="80"/>
    </location>
</feature>
<protein>
    <submittedName>
        <fullName evidence="2">Uncharacterized protein</fullName>
    </submittedName>
</protein>
<evidence type="ECO:0000256" key="1">
    <source>
        <dbReference type="SAM" id="MobiDB-lite"/>
    </source>
</evidence>
<feature type="region of interest" description="Disordered" evidence="1">
    <location>
        <begin position="1"/>
        <end position="81"/>
    </location>
</feature>
<dbReference type="EMBL" id="VSSQ01020957">
    <property type="protein sequence ID" value="MPM66227.1"/>
    <property type="molecule type" value="Genomic_DNA"/>
</dbReference>
<name>A0A645BLW9_9ZZZZ</name>
<feature type="region of interest" description="Disordered" evidence="1">
    <location>
        <begin position="114"/>
        <end position="157"/>
    </location>
</feature>
<feature type="compositionally biased region" description="Basic and acidic residues" evidence="1">
    <location>
        <begin position="8"/>
        <end position="34"/>
    </location>
</feature>
<evidence type="ECO:0000313" key="2">
    <source>
        <dbReference type="EMBL" id="MPM66227.1"/>
    </source>
</evidence>
<sequence>MEEIGVGRADETDVVRRDAAHDAGREGRHDEDRSLVAGDVDADHLRRHFGAVQRAQGPTEGRVDQVLRSPDGDHQQHGDHPVPLAVVADLDAEQRHRRHRHAVRAAGPLRLVAQRDVDDDAQPERRHRQVMPLQLEDRPRHQRRQQCRGDGAGEQGE</sequence>
<reference evidence="2" key="1">
    <citation type="submission" date="2019-08" db="EMBL/GenBank/DDBJ databases">
        <authorList>
            <person name="Kucharzyk K."/>
            <person name="Murdoch R.W."/>
            <person name="Higgins S."/>
            <person name="Loffler F."/>
        </authorList>
    </citation>
    <scope>NUCLEOTIDE SEQUENCE</scope>
</reference>
<proteinExistence type="predicted"/>
<accession>A0A645BLW9</accession>
<organism evidence="2">
    <name type="scientific">bioreactor metagenome</name>
    <dbReference type="NCBI Taxonomy" id="1076179"/>
    <lineage>
        <taxon>unclassified sequences</taxon>
        <taxon>metagenomes</taxon>
        <taxon>ecological metagenomes</taxon>
    </lineage>
</organism>
<comment type="caution">
    <text evidence="2">The sequence shown here is derived from an EMBL/GenBank/DDBJ whole genome shotgun (WGS) entry which is preliminary data.</text>
</comment>
<dbReference type="AlphaFoldDB" id="A0A645BLW9"/>